<dbReference type="OrthoDB" id="249087at2759"/>
<name>A0A1Y2HMY0_9FUNG</name>
<keyword evidence="4" id="KW-0539">Nucleus</keyword>
<proteinExistence type="inferred from homology"/>
<feature type="domain" description="SKP1 component POZ" evidence="6">
    <location>
        <begin position="28"/>
        <end position="90"/>
    </location>
</feature>
<evidence type="ECO:0000259" key="6">
    <source>
        <dbReference type="Pfam" id="PF03931"/>
    </source>
</evidence>
<dbReference type="InterPro" id="IPR016073">
    <property type="entry name" value="Skp1_comp_POZ"/>
</dbReference>
<evidence type="ECO:0000313" key="7">
    <source>
        <dbReference type="EMBL" id="ORZ35043.1"/>
    </source>
</evidence>
<accession>A0A1Y2HMY0</accession>
<feature type="region of interest" description="Disordered" evidence="5">
    <location>
        <begin position="1"/>
        <end position="20"/>
    </location>
</feature>
<evidence type="ECO:0000256" key="2">
    <source>
        <dbReference type="ARBA" id="ARBA00009993"/>
    </source>
</evidence>
<dbReference type="PANTHER" id="PTHR20648">
    <property type="entry name" value="ELONGIN-C"/>
    <property type="match status" value="1"/>
</dbReference>
<evidence type="ECO:0000256" key="3">
    <source>
        <dbReference type="ARBA" id="ARBA00021347"/>
    </source>
</evidence>
<dbReference type="CDD" id="cd18321">
    <property type="entry name" value="BTB_POZ_EloC"/>
    <property type="match status" value="1"/>
</dbReference>
<dbReference type="GO" id="GO:0006511">
    <property type="term" value="P:ubiquitin-dependent protein catabolic process"/>
    <property type="evidence" value="ECO:0007669"/>
    <property type="project" value="InterPro"/>
</dbReference>
<evidence type="ECO:0000256" key="5">
    <source>
        <dbReference type="SAM" id="MobiDB-lite"/>
    </source>
</evidence>
<evidence type="ECO:0000313" key="8">
    <source>
        <dbReference type="Proteomes" id="UP000193411"/>
    </source>
</evidence>
<gene>
    <name evidence="7" type="ORF">BCR44DRAFT_1434978</name>
</gene>
<dbReference type="FunFam" id="3.30.710.10:FF:000035">
    <property type="entry name" value="Elongin C transcription elongation factor"/>
    <property type="match status" value="1"/>
</dbReference>
<comment type="similarity">
    <text evidence="2">Belongs to the SKP1 family.</text>
</comment>
<dbReference type="Gene3D" id="3.30.710.10">
    <property type="entry name" value="Potassium Channel Kv1.1, Chain A"/>
    <property type="match status" value="1"/>
</dbReference>
<evidence type="ECO:0000256" key="4">
    <source>
        <dbReference type="ARBA" id="ARBA00023242"/>
    </source>
</evidence>
<feature type="compositionally biased region" description="Low complexity" evidence="5">
    <location>
        <begin position="1"/>
        <end position="14"/>
    </location>
</feature>
<dbReference type="STRING" id="765915.A0A1Y2HMY0"/>
<dbReference type="AlphaFoldDB" id="A0A1Y2HMY0"/>
<comment type="caution">
    <text evidence="7">The sequence shown here is derived from an EMBL/GenBank/DDBJ whole genome shotgun (WGS) entry which is preliminary data.</text>
</comment>
<dbReference type="GO" id="GO:0005634">
    <property type="term" value="C:nucleus"/>
    <property type="evidence" value="ECO:0007669"/>
    <property type="project" value="UniProtKB-SubCell"/>
</dbReference>
<dbReference type="EMBL" id="MCFL01000024">
    <property type="protein sequence ID" value="ORZ35043.1"/>
    <property type="molecule type" value="Genomic_DNA"/>
</dbReference>
<dbReference type="InterPro" id="IPR001232">
    <property type="entry name" value="SKP1-like"/>
</dbReference>
<organism evidence="7 8">
    <name type="scientific">Catenaria anguillulae PL171</name>
    <dbReference type="NCBI Taxonomy" id="765915"/>
    <lineage>
        <taxon>Eukaryota</taxon>
        <taxon>Fungi</taxon>
        <taxon>Fungi incertae sedis</taxon>
        <taxon>Blastocladiomycota</taxon>
        <taxon>Blastocladiomycetes</taxon>
        <taxon>Blastocladiales</taxon>
        <taxon>Catenariaceae</taxon>
        <taxon>Catenaria</taxon>
    </lineage>
</organism>
<comment type="subcellular location">
    <subcellularLocation>
        <location evidence="1">Nucleus</location>
    </subcellularLocation>
</comment>
<sequence>MADLAPPASSASNPNPNPTAVPIDLTDHVKLVSADGFEFVLDRRCAMASGTIKAMLSSPARFAESHHNVIEFKDIKAVVLEKVCQYLHYKVRYTNSSVEIPEFDMGPPEIYLELLMAADFLDC</sequence>
<dbReference type="SMART" id="SM00512">
    <property type="entry name" value="Skp1"/>
    <property type="match status" value="1"/>
</dbReference>
<keyword evidence="8" id="KW-1185">Reference proteome</keyword>
<dbReference type="InterPro" id="IPR039948">
    <property type="entry name" value="ELC1"/>
</dbReference>
<dbReference type="Proteomes" id="UP000193411">
    <property type="component" value="Unassembled WGS sequence"/>
</dbReference>
<dbReference type="InterPro" id="IPR011333">
    <property type="entry name" value="SKP1/BTB/POZ_sf"/>
</dbReference>
<evidence type="ECO:0000256" key="1">
    <source>
        <dbReference type="ARBA" id="ARBA00004123"/>
    </source>
</evidence>
<reference evidence="7 8" key="1">
    <citation type="submission" date="2016-07" db="EMBL/GenBank/DDBJ databases">
        <title>Pervasive Adenine N6-methylation of Active Genes in Fungi.</title>
        <authorList>
            <consortium name="DOE Joint Genome Institute"/>
            <person name="Mondo S.J."/>
            <person name="Dannebaum R.O."/>
            <person name="Kuo R.C."/>
            <person name="Labutti K."/>
            <person name="Haridas S."/>
            <person name="Kuo A."/>
            <person name="Salamov A."/>
            <person name="Ahrendt S.R."/>
            <person name="Lipzen A."/>
            <person name="Sullivan W."/>
            <person name="Andreopoulos W.B."/>
            <person name="Clum A."/>
            <person name="Lindquist E."/>
            <person name="Daum C."/>
            <person name="Ramamoorthy G.K."/>
            <person name="Gryganskyi A."/>
            <person name="Culley D."/>
            <person name="Magnuson J.K."/>
            <person name="James T.Y."/>
            <person name="O'Malley M.A."/>
            <person name="Stajich J.E."/>
            <person name="Spatafora J.W."/>
            <person name="Visel A."/>
            <person name="Grigoriev I.V."/>
        </authorList>
    </citation>
    <scope>NUCLEOTIDE SEQUENCE [LARGE SCALE GENOMIC DNA]</scope>
    <source>
        <strain evidence="7 8">PL171</strain>
    </source>
</reference>
<dbReference type="SUPFAM" id="SSF54695">
    <property type="entry name" value="POZ domain"/>
    <property type="match status" value="1"/>
</dbReference>
<dbReference type="Pfam" id="PF03931">
    <property type="entry name" value="Skp1_POZ"/>
    <property type="match status" value="1"/>
</dbReference>
<protein>
    <recommendedName>
        <fullName evidence="3">Elongin-C</fullName>
    </recommendedName>
</protein>